<dbReference type="AlphaFoldDB" id="A0A5J4YH76"/>
<keyword evidence="2" id="KW-1185">Reference proteome</keyword>
<protein>
    <submittedName>
        <fullName evidence="1">Uncharacterized protein</fullName>
    </submittedName>
</protein>
<evidence type="ECO:0000313" key="2">
    <source>
        <dbReference type="Proteomes" id="UP000324585"/>
    </source>
</evidence>
<comment type="caution">
    <text evidence="1">The sequence shown here is derived from an EMBL/GenBank/DDBJ whole genome shotgun (WGS) entry which is preliminary data.</text>
</comment>
<organism evidence="1 2">
    <name type="scientific">Porphyridium purpureum</name>
    <name type="common">Red alga</name>
    <name type="synonym">Porphyridium cruentum</name>
    <dbReference type="NCBI Taxonomy" id="35688"/>
    <lineage>
        <taxon>Eukaryota</taxon>
        <taxon>Rhodophyta</taxon>
        <taxon>Bangiophyceae</taxon>
        <taxon>Porphyridiales</taxon>
        <taxon>Porphyridiaceae</taxon>
        <taxon>Porphyridium</taxon>
    </lineage>
</organism>
<dbReference type="Proteomes" id="UP000324585">
    <property type="component" value="Unassembled WGS sequence"/>
</dbReference>
<evidence type="ECO:0000313" key="1">
    <source>
        <dbReference type="EMBL" id="KAA8490402.1"/>
    </source>
</evidence>
<proteinExistence type="predicted"/>
<sequence length="121" mass="13117">MQEVPNGGAGFHVSNCCAVDTVVVSHCEHIVTYIGMESEEILFGPRDPFGKMQLPEQAGSELELGLVLKLNLEELLFLVNVHLEPFKEGCKHATRTAVTDDLAAGTQGSGFDSRGYEHAET</sequence>
<reference evidence="2" key="1">
    <citation type="journal article" date="2019" name="Nat. Commun.">
        <title>Expansion of phycobilisome linker gene families in mesophilic red algae.</title>
        <authorList>
            <person name="Lee J."/>
            <person name="Kim D."/>
            <person name="Bhattacharya D."/>
            <person name="Yoon H.S."/>
        </authorList>
    </citation>
    <scope>NUCLEOTIDE SEQUENCE [LARGE SCALE GENOMIC DNA]</scope>
    <source>
        <strain evidence="2">CCMP 1328</strain>
    </source>
</reference>
<name>A0A5J4YH76_PORPP</name>
<dbReference type="EMBL" id="VRMN01000029">
    <property type="protein sequence ID" value="KAA8490402.1"/>
    <property type="molecule type" value="Genomic_DNA"/>
</dbReference>
<accession>A0A5J4YH76</accession>
<gene>
    <name evidence="1" type="ORF">FVE85_8916</name>
</gene>